<dbReference type="InterPro" id="IPR002110">
    <property type="entry name" value="Ankyrin_rpt"/>
</dbReference>
<accession>A0A9Q0BEU3</accession>
<keyword evidence="1" id="KW-0677">Repeat</keyword>
<name>A0A9Q0BEU3_9HYPO</name>
<dbReference type="Gene3D" id="1.25.40.20">
    <property type="entry name" value="Ankyrin repeat-containing domain"/>
    <property type="match status" value="5"/>
</dbReference>
<organism evidence="6 7">
    <name type="scientific">Emericellopsis cladophorae</name>
    <dbReference type="NCBI Taxonomy" id="2686198"/>
    <lineage>
        <taxon>Eukaryota</taxon>
        <taxon>Fungi</taxon>
        <taxon>Dikarya</taxon>
        <taxon>Ascomycota</taxon>
        <taxon>Pezizomycotina</taxon>
        <taxon>Sordariomycetes</taxon>
        <taxon>Hypocreomycetidae</taxon>
        <taxon>Hypocreales</taxon>
        <taxon>Bionectriaceae</taxon>
        <taxon>Emericellopsis</taxon>
    </lineage>
</organism>
<feature type="region of interest" description="Disordered" evidence="4">
    <location>
        <begin position="611"/>
        <end position="647"/>
    </location>
</feature>
<keyword evidence="2 3" id="KW-0040">ANK repeat</keyword>
<dbReference type="Pfam" id="PF22939">
    <property type="entry name" value="WHD_GPIID"/>
    <property type="match status" value="1"/>
</dbReference>
<dbReference type="PROSITE" id="PS50088">
    <property type="entry name" value="ANK_REPEAT"/>
    <property type="match status" value="6"/>
</dbReference>
<feature type="domain" description="GPI inositol-deacylase winged helix" evidence="5">
    <location>
        <begin position="368"/>
        <end position="449"/>
    </location>
</feature>
<evidence type="ECO:0000256" key="4">
    <source>
        <dbReference type="SAM" id="MobiDB-lite"/>
    </source>
</evidence>
<protein>
    <recommendedName>
        <fullName evidence="5">GPI inositol-deacylase winged helix domain-containing protein</fullName>
    </recommendedName>
</protein>
<dbReference type="OrthoDB" id="7464126at2759"/>
<dbReference type="SUPFAM" id="SSF48403">
    <property type="entry name" value="Ankyrin repeat"/>
    <property type="match status" value="3"/>
</dbReference>
<proteinExistence type="predicted"/>
<reference evidence="6" key="1">
    <citation type="journal article" date="2021" name="J Fungi (Basel)">
        <title>Genomic and Metabolomic Analyses of the Marine Fungus Emericellopsis cladophorae: Insights into Saltwater Adaptability Mechanisms and Its Biosynthetic Potential.</title>
        <authorList>
            <person name="Goncalves M.F.M."/>
            <person name="Hilario S."/>
            <person name="Van de Peer Y."/>
            <person name="Esteves A.C."/>
            <person name="Alves A."/>
        </authorList>
    </citation>
    <scope>NUCLEOTIDE SEQUENCE</scope>
    <source>
        <strain evidence="6">MUM 19.33</strain>
    </source>
</reference>
<dbReference type="InterPro" id="IPR036770">
    <property type="entry name" value="Ankyrin_rpt-contain_sf"/>
</dbReference>
<feature type="repeat" description="ANK" evidence="3">
    <location>
        <begin position="1305"/>
        <end position="1337"/>
    </location>
</feature>
<dbReference type="PANTHER" id="PTHR24123">
    <property type="entry name" value="ANKYRIN REPEAT-CONTAINING"/>
    <property type="match status" value="1"/>
</dbReference>
<dbReference type="RefSeq" id="XP_051362826.1">
    <property type="nucleotide sequence ID" value="XM_051505926.1"/>
</dbReference>
<evidence type="ECO:0000256" key="3">
    <source>
        <dbReference type="PROSITE-ProRule" id="PRU00023"/>
    </source>
</evidence>
<dbReference type="Pfam" id="PF13637">
    <property type="entry name" value="Ank_4"/>
    <property type="match status" value="1"/>
</dbReference>
<evidence type="ECO:0000256" key="1">
    <source>
        <dbReference type="ARBA" id="ARBA00022737"/>
    </source>
</evidence>
<gene>
    <name evidence="6" type="ORF">J7T54_005181</name>
</gene>
<feature type="compositionally biased region" description="Acidic residues" evidence="4">
    <location>
        <begin position="918"/>
        <end position="932"/>
    </location>
</feature>
<feature type="repeat" description="ANK" evidence="3">
    <location>
        <begin position="564"/>
        <end position="588"/>
    </location>
</feature>
<feature type="repeat" description="ANK" evidence="3">
    <location>
        <begin position="1339"/>
        <end position="1371"/>
    </location>
</feature>
<dbReference type="InterPro" id="IPR054471">
    <property type="entry name" value="GPIID_WHD"/>
</dbReference>
<feature type="repeat" description="ANK" evidence="3">
    <location>
        <begin position="1135"/>
        <end position="1158"/>
    </location>
</feature>
<evidence type="ECO:0000256" key="2">
    <source>
        <dbReference type="ARBA" id="ARBA00023043"/>
    </source>
</evidence>
<sequence length="1601" mass="176862">MAWLPFRDNCDLVLKLKSLKNTDLHQLFFKLLGQIYLEEHVLISKCKECYDQAKKRFQDEPDLSEARSQQIVDQEISKAQKALSGIENAALRSRRRDMDRLGTDEHDQRQNQRLGDVSVKLKYLFDENKAKVDSDKLHNFIEWLSTCPFRVHHNSVSSRLMPESGTWLSNHSVYQNWLQSSSSSIIRTNLVRLGSRGCVELILELTMRRRAYIALDAIDELRQEARSELIESLHRIVNESDGLAKVLVTSRNDAQIEGLLQSATTIEVSPAENQCDIEKFVASQLRTIVRGRRLLNGSASETLLEKMRVSLINGAREMFLWIQLQIDCLCRKKTEHDIITALDAGLAENLDKIYAETYKSFLELDRTAKSVVKGVFSWILYAKSPLTINALRCALVLGPDLASQPEAVTLPDLVDVCYNLVVLDSTMNTLRLCHPSARDYMRQQHMFSEVSGNQLLAASCLGKCSQGLADPPEWLSSPYAIDNFSLDGEDYEDALQKTAEAGFRDAVEYLMKPDVARKFGRDTGKEELRQLYADMWKCLFFFTILGDTRAVRKLLEMGADATAAAYNGHEEAVKLLIEEGADIYRESNKFKDALHAAVQGGHLEIASFLQEKYPPPPGRSLPAITRGDRQDTDDEADGESVESKGLSQMELTDEEPIKYGLVFAATIGNIATIRQELQASAVAEDDITQALVAAAEKGNHQATKVLLEDGTIDFPGQVQYCTDDDEDEAAVRGRNIHTLNRLLEMTEQGTYDRSELIPSFMEACREGFDAGVLQLLNRNKGVLQANEISHGMAAASASGHKRIVLKLLHNLKCERRGTAFINYVVQNALLSAAGVGESDVIQHMLDDTDIRDHKDFDAIITRALVTAYVVPSLRDEDSLFGHRLPHPPQHLYSYPRRQAPFLPRSRPPLHASFNDFASGDDSDDSSESDTQETDALRASIEAFARIRYGEALTGFDTQYPEERAKEERQMEIVSLILDHVTDLSDRNGEQATHPLRIAAQWGNSQVVQVLLKHGAADGFSPEQLTALILLAAGRKTGISHLIVLELLNFDRETCLPTTKDGSLDPAVLGTIGNAIRLLHDPARAQGYQILSKRGLFTSQKAARDLMKDGMRQLIQIIFRKLPHQTAGGGVFGDLLHVAAVAGDLSTVRQLIKHGVDVNHAMFFSHSPLGAAAEFGQVQVMKALTRAKARVHSDERRQMGQIYGAQEPAIKAILGGHVSALKLLLDEGADPNLYAGDESLLLLAAQSKTPAMLKYLLQAVADPKADPLALVTAAHDGELDMVSSLLDAGADANSLAIHGTSYREQHLSSPLYIACEQGRTEIVHVLLERGADANLEVGDHDGLSLVVAARQGHVDIVEALLQHGCNPTAWSEGFGAISSIDQRKFGSALRERDFQLNGGSSQTRGYVAVPRDGPAPESKSIDSELEGEVCLNAIESACVGQKGVTASLKILKVLLKWVDDPDKREEVCLEAMRQVSDAQNKRMFEALLEYVPLDSVALDLASRCGSVKSVQTILSRGISINAASPGGKVPLQVAVDYGHWDLTQFLVTNGANLETRLDEDSPLNLYRLVASIIESYAFSTLAKHKSITKYLSFLLVMLEVSR</sequence>
<evidence type="ECO:0000259" key="5">
    <source>
        <dbReference type="Pfam" id="PF22939"/>
    </source>
</evidence>
<evidence type="ECO:0000313" key="7">
    <source>
        <dbReference type="Proteomes" id="UP001055219"/>
    </source>
</evidence>
<reference evidence="6" key="2">
    <citation type="submission" date="2022-07" db="EMBL/GenBank/DDBJ databases">
        <authorList>
            <person name="Goncalves M.F.M."/>
            <person name="Hilario S."/>
            <person name="Van De Peer Y."/>
            <person name="Esteves A.C."/>
            <person name="Alves A."/>
        </authorList>
    </citation>
    <scope>NUCLEOTIDE SEQUENCE</scope>
    <source>
        <strain evidence="6">MUM 19.33</strain>
    </source>
</reference>
<dbReference type="Proteomes" id="UP001055219">
    <property type="component" value="Unassembled WGS sequence"/>
</dbReference>
<feature type="repeat" description="ANK" evidence="3">
    <location>
        <begin position="990"/>
        <end position="1015"/>
    </location>
</feature>
<dbReference type="GeneID" id="75831666"/>
<feature type="repeat" description="ANK" evidence="3">
    <location>
        <begin position="1525"/>
        <end position="1557"/>
    </location>
</feature>
<feature type="compositionally biased region" description="Acidic residues" evidence="4">
    <location>
        <begin position="631"/>
        <end position="640"/>
    </location>
</feature>
<dbReference type="SMART" id="SM00248">
    <property type="entry name" value="ANK"/>
    <property type="match status" value="13"/>
</dbReference>
<dbReference type="InterPro" id="IPR051165">
    <property type="entry name" value="Multifunctional_ANK_Repeat"/>
</dbReference>
<dbReference type="PANTHER" id="PTHR24123:SF142">
    <property type="entry name" value="ANKYRIN"/>
    <property type="match status" value="1"/>
</dbReference>
<comment type="caution">
    <text evidence="6">The sequence shown here is derived from an EMBL/GenBank/DDBJ whole genome shotgun (WGS) entry which is preliminary data.</text>
</comment>
<dbReference type="EMBL" id="JAGIXG020000017">
    <property type="protein sequence ID" value="KAI6781970.1"/>
    <property type="molecule type" value="Genomic_DNA"/>
</dbReference>
<evidence type="ECO:0000313" key="6">
    <source>
        <dbReference type="EMBL" id="KAI6781970.1"/>
    </source>
</evidence>
<keyword evidence="7" id="KW-1185">Reference proteome</keyword>
<dbReference type="PROSITE" id="PS50297">
    <property type="entry name" value="ANK_REP_REGION"/>
    <property type="match status" value="4"/>
</dbReference>
<feature type="region of interest" description="Disordered" evidence="4">
    <location>
        <begin position="912"/>
        <end position="933"/>
    </location>
</feature>
<dbReference type="Pfam" id="PF12796">
    <property type="entry name" value="Ank_2"/>
    <property type="match status" value="2"/>
</dbReference>